<organism evidence="1">
    <name type="scientific">hydrothermal vent metagenome</name>
    <dbReference type="NCBI Taxonomy" id="652676"/>
    <lineage>
        <taxon>unclassified sequences</taxon>
        <taxon>metagenomes</taxon>
        <taxon>ecological metagenomes</taxon>
    </lineage>
</organism>
<sequence length="104" mass="11944">MPSEELMPKWDVALAAMARDACTKKSAPLTLEDFRQLASEHAIRLDDIMETLFLLAIHGEWRYTDASGTEQKLEQKTLDKLYVKRRLSEEELANFDGGWQPCQT</sequence>
<protein>
    <submittedName>
        <fullName evidence="1">Uncharacterized protein</fullName>
    </submittedName>
</protein>
<reference evidence="1" key="1">
    <citation type="submission" date="2018-06" db="EMBL/GenBank/DDBJ databases">
        <authorList>
            <person name="Zhirakovskaya E."/>
        </authorList>
    </citation>
    <scope>NUCLEOTIDE SEQUENCE</scope>
</reference>
<dbReference type="AlphaFoldDB" id="A0A3B0Y6C9"/>
<name>A0A3B0Y6C9_9ZZZZ</name>
<proteinExistence type="predicted"/>
<dbReference type="EMBL" id="UOFN01000046">
    <property type="protein sequence ID" value="VAW75161.1"/>
    <property type="molecule type" value="Genomic_DNA"/>
</dbReference>
<evidence type="ECO:0000313" key="1">
    <source>
        <dbReference type="EMBL" id="VAW75161.1"/>
    </source>
</evidence>
<gene>
    <name evidence="1" type="ORF">MNBD_GAMMA15-1947</name>
</gene>
<accession>A0A3B0Y6C9</accession>